<evidence type="ECO:0000259" key="9">
    <source>
        <dbReference type="Pfam" id="PF02397"/>
    </source>
</evidence>
<dbReference type="RefSeq" id="WP_126578099.1">
    <property type="nucleotide sequence ID" value="NZ_BIFR01000001.1"/>
</dbReference>
<gene>
    <name evidence="10" type="ORF">KTT_03620</name>
</gene>
<evidence type="ECO:0000313" key="10">
    <source>
        <dbReference type="EMBL" id="GCE10503.1"/>
    </source>
</evidence>
<keyword evidence="3" id="KW-1003">Cell membrane</keyword>
<keyword evidence="4" id="KW-0808">Transferase</keyword>
<evidence type="ECO:0000256" key="3">
    <source>
        <dbReference type="ARBA" id="ARBA00022475"/>
    </source>
</evidence>
<reference evidence="11" key="1">
    <citation type="submission" date="2018-12" db="EMBL/GenBank/DDBJ databases">
        <title>Tengunoibacter tsumagoiensis gen. nov., sp. nov., Dictyobacter kobayashii sp. nov., D. alpinus sp. nov., and D. joshuensis sp. nov. and description of Dictyobacteraceae fam. nov. within the order Ktedonobacterales isolated from Tengu-no-mugimeshi.</title>
        <authorList>
            <person name="Wang C.M."/>
            <person name="Zheng Y."/>
            <person name="Sakai Y."/>
            <person name="Toyoda A."/>
            <person name="Minakuchi Y."/>
            <person name="Abe K."/>
            <person name="Yokota A."/>
            <person name="Yabe S."/>
        </authorList>
    </citation>
    <scope>NUCLEOTIDE SEQUENCE [LARGE SCALE GENOMIC DNA]</scope>
    <source>
        <strain evidence="11">Uno3</strain>
    </source>
</reference>
<evidence type="ECO:0000313" key="11">
    <source>
        <dbReference type="Proteomes" id="UP000287352"/>
    </source>
</evidence>
<comment type="subcellular location">
    <subcellularLocation>
        <location evidence="1">Cell membrane</location>
    </subcellularLocation>
</comment>
<keyword evidence="7 8" id="KW-0472">Membrane</keyword>
<organism evidence="10 11">
    <name type="scientific">Tengunoibacter tsumagoiensis</name>
    <dbReference type="NCBI Taxonomy" id="2014871"/>
    <lineage>
        <taxon>Bacteria</taxon>
        <taxon>Bacillati</taxon>
        <taxon>Chloroflexota</taxon>
        <taxon>Ktedonobacteria</taxon>
        <taxon>Ktedonobacterales</taxon>
        <taxon>Dictyobacteraceae</taxon>
        <taxon>Tengunoibacter</taxon>
    </lineage>
</organism>
<keyword evidence="5 8" id="KW-0812">Transmembrane</keyword>
<dbReference type="OrthoDB" id="9795351at2"/>
<evidence type="ECO:0000256" key="7">
    <source>
        <dbReference type="ARBA" id="ARBA00023136"/>
    </source>
</evidence>
<accession>A0A401ZUF6</accession>
<protein>
    <recommendedName>
        <fullName evidence="9">Bacterial sugar transferase domain-containing protein</fullName>
    </recommendedName>
</protein>
<dbReference type="PANTHER" id="PTHR30576">
    <property type="entry name" value="COLANIC BIOSYNTHESIS UDP-GLUCOSE LIPID CARRIER TRANSFERASE"/>
    <property type="match status" value="1"/>
</dbReference>
<evidence type="ECO:0000256" key="1">
    <source>
        <dbReference type="ARBA" id="ARBA00004236"/>
    </source>
</evidence>
<name>A0A401ZUF6_9CHLR</name>
<feature type="domain" description="Bacterial sugar transferase" evidence="9">
    <location>
        <begin position="52"/>
        <end position="239"/>
    </location>
</feature>
<dbReference type="AlphaFoldDB" id="A0A401ZUF6"/>
<comment type="caution">
    <text evidence="10">The sequence shown here is derived from an EMBL/GenBank/DDBJ whole genome shotgun (WGS) entry which is preliminary data.</text>
</comment>
<sequence>MSSSSSMNNARRLNTEDVRQAILEKEEAPHVLADLLPIQRIVRRPWSYRFSKRCLDICGALLGLITLGACFPVIAWKIYQEDHGPIFYSQKRIGRDGRPFLAHKFRSMVVNADTLLVQQTELWEEWQRHGKLRHDPRVTRFGAFLRKTSLDELPQMLNVLRGEMSLVGPRAIQSSEIKSFGELYELYHAVKPGLTGLWQISGRSQINYEQRSLLDCIYILERSFCNDLFILFLTITVVFHGEGAY</sequence>
<keyword evidence="6 8" id="KW-1133">Transmembrane helix</keyword>
<feature type="transmembrane region" description="Helical" evidence="8">
    <location>
        <begin position="54"/>
        <end position="79"/>
    </location>
</feature>
<keyword evidence="11" id="KW-1185">Reference proteome</keyword>
<dbReference type="GO" id="GO:0005886">
    <property type="term" value="C:plasma membrane"/>
    <property type="evidence" value="ECO:0007669"/>
    <property type="project" value="UniProtKB-SubCell"/>
</dbReference>
<evidence type="ECO:0000256" key="6">
    <source>
        <dbReference type="ARBA" id="ARBA00022989"/>
    </source>
</evidence>
<evidence type="ECO:0000256" key="8">
    <source>
        <dbReference type="SAM" id="Phobius"/>
    </source>
</evidence>
<evidence type="ECO:0000256" key="2">
    <source>
        <dbReference type="ARBA" id="ARBA00006464"/>
    </source>
</evidence>
<dbReference type="Pfam" id="PF02397">
    <property type="entry name" value="Bac_transf"/>
    <property type="match status" value="1"/>
</dbReference>
<dbReference type="PANTHER" id="PTHR30576:SF4">
    <property type="entry name" value="UNDECAPRENYL-PHOSPHATE GALACTOSE PHOSPHOTRANSFERASE"/>
    <property type="match status" value="1"/>
</dbReference>
<evidence type="ECO:0000256" key="5">
    <source>
        <dbReference type="ARBA" id="ARBA00022692"/>
    </source>
</evidence>
<evidence type="ECO:0000256" key="4">
    <source>
        <dbReference type="ARBA" id="ARBA00022679"/>
    </source>
</evidence>
<dbReference type="InterPro" id="IPR003362">
    <property type="entry name" value="Bact_transf"/>
</dbReference>
<dbReference type="EMBL" id="BIFR01000001">
    <property type="protein sequence ID" value="GCE10503.1"/>
    <property type="molecule type" value="Genomic_DNA"/>
</dbReference>
<dbReference type="GO" id="GO:0016780">
    <property type="term" value="F:phosphotransferase activity, for other substituted phosphate groups"/>
    <property type="evidence" value="ECO:0007669"/>
    <property type="project" value="TreeGrafter"/>
</dbReference>
<dbReference type="Proteomes" id="UP000287352">
    <property type="component" value="Unassembled WGS sequence"/>
</dbReference>
<comment type="similarity">
    <text evidence="2">Belongs to the bacterial sugar transferase family.</text>
</comment>
<proteinExistence type="inferred from homology"/>